<keyword evidence="2" id="KW-0472">Membrane</keyword>
<feature type="compositionally biased region" description="Gly residues" evidence="1">
    <location>
        <begin position="11"/>
        <end position="22"/>
    </location>
</feature>
<name>A0A239LDI3_9ACTN</name>
<dbReference type="EMBL" id="FZOF01000019">
    <property type="protein sequence ID" value="SNT28360.1"/>
    <property type="molecule type" value="Genomic_DNA"/>
</dbReference>
<feature type="compositionally biased region" description="Low complexity" evidence="1">
    <location>
        <begin position="66"/>
        <end position="81"/>
    </location>
</feature>
<keyword evidence="4" id="KW-1185">Reference proteome</keyword>
<evidence type="ECO:0000256" key="1">
    <source>
        <dbReference type="SAM" id="MobiDB-lite"/>
    </source>
</evidence>
<feature type="compositionally biased region" description="Pro residues" evidence="1">
    <location>
        <begin position="25"/>
        <end position="38"/>
    </location>
</feature>
<evidence type="ECO:0000313" key="4">
    <source>
        <dbReference type="Proteomes" id="UP000198280"/>
    </source>
</evidence>
<evidence type="ECO:0000256" key="2">
    <source>
        <dbReference type="SAM" id="Phobius"/>
    </source>
</evidence>
<dbReference type="AlphaFoldDB" id="A0A239LDI3"/>
<reference evidence="3 4" key="1">
    <citation type="submission" date="2017-06" db="EMBL/GenBank/DDBJ databases">
        <authorList>
            <person name="Kim H.J."/>
            <person name="Triplett B.A."/>
        </authorList>
    </citation>
    <scope>NUCLEOTIDE SEQUENCE [LARGE SCALE GENOMIC DNA]</scope>
    <source>
        <strain evidence="3 4">CGMCC 4.1858</strain>
    </source>
</reference>
<organism evidence="3 4">
    <name type="scientific">Actinacidiphila glaucinigra</name>
    <dbReference type="NCBI Taxonomy" id="235986"/>
    <lineage>
        <taxon>Bacteria</taxon>
        <taxon>Bacillati</taxon>
        <taxon>Actinomycetota</taxon>
        <taxon>Actinomycetes</taxon>
        <taxon>Kitasatosporales</taxon>
        <taxon>Streptomycetaceae</taxon>
        <taxon>Actinacidiphila</taxon>
    </lineage>
</organism>
<dbReference type="OrthoDB" id="4350888at2"/>
<feature type="region of interest" description="Disordered" evidence="1">
    <location>
        <begin position="1"/>
        <end position="88"/>
    </location>
</feature>
<keyword evidence="2" id="KW-1133">Transmembrane helix</keyword>
<dbReference type="RefSeq" id="WP_089226928.1">
    <property type="nucleotide sequence ID" value="NZ_FZOF01000019.1"/>
</dbReference>
<feature type="compositionally biased region" description="Pro residues" evidence="1">
    <location>
        <begin position="1"/>
        <end position="10"/>
    </location>
</feature>
<protein>
    <submittedName>
        <fullName evidence="3">Uncharacterized protein</fullName>
    </submittedName>
</protein>
<evidence type="ECO:0000313" key="3">
    <source>
        <dbReference type="EMBL" id="SNT28360.1"/>
    </source>
</evidence>
<accession>A0A239LDI3</accession>
<proteinExistence type="predicted"/>
<gene>
    <name evidence="3" type="ORF">SAMN05216252_11975</name>
</gene>
<sequence>MSFNQPPPQPGYGGQSGYGGQPGQPQQPPVPPGPPQQPAPGYGYPQQPAAPQPVPGYGQPQPPGPYGQQPGPYGQQPGAWGAPPPPPASGGKGKIIGIVVGVVVAAAVIGGGVFALSSGGGIGGGGDYKLTTPATVVDGKYSKSDQKLAESESGSDKYISNGTSISAAYTSADEQIGFGGAYGGIDDPGAAVDKMISAALSGSTADEQHPAGFDGDVMKCGEKDYGVFKSPFCVWGDDSTIALLIWSPSTEAAGSGTIPDAPSVSDFAETTAKFRNDVRVKK</sequence>
<keyword evidence="2" id="KW-0812">Transmembrane</keyword>
<feature type="transmembrane region" description="Helical" evidence="2">
    <location>
        <begin position="95"/>
        <end position="116"/>
    </location>
</feature>
<dbReference type="Proteomes" id="UP000198280">
    <property type="component" value="Unassembled WGS sequence"/>
</dbReference>
<feature type="compositionally biased region" description="Pro residues" evidence="1">
    <location>
        <begin position="48"/>
        <end position="65"/>
    </location>
</feature>